<comment type="caution">
    <text evidence="1">The sequence shown here is derived from an EMBL/GenBank/DDBJ whole genome shotgun (WGS) entry which is preliminary data.</text>
</comment>
<dbReference type="Proteomes" id="UP001642483">
    <property type="component" value="Unassembled WGS sequence"/>
</dbReference>
<protein>
    <submittedName>
        <fullName evidence="1">Uncharacterized protein</fullName>
    </submittedName>
</protein>
<dbReference type="EMBL" id="CAWYQH010000130">
    <property type="protein sequence ID" value="CAK8693073.1"/>
    <property type="molecule type" value="Genomic_DNA"/>
</dbReference>
<reference evidence="1 2" key="1">
    <citation type="submission" date="2024-02" db="EMBL/GenBank/DDBJ databases">
        <authorList>
            <person name="Daric V."/>
            <person name="Darras S."/>
        </authorList>
    </citation>
    <scope>NUCLEOTIDE SEQUENCE [LARGE SCALE GENOMIC DNA]</scope>
</reference>
<proteinExistence type="predicted"/>
<keyword evidence="2" id="KW-1185">Reference proteome</keyword>
<evidence type="ECO:0000313" key="1">
    <source>
        <dbReference type="EMBL" id="CAK8693073.1"/>
    </source>
</evidence>
<gene>
    <name evidence="1" type="ORF">CVLEPA_LOCUS26400</name>
</gene>
<sequence length="99" mass="11386">MGEGIVSQPTVNPRTYDMENAIKIYELTDFYLTFKEEPSIVLVLCWFHLTIVQDSKDQSTKQVIGVNVYAVVNENQSVKTNVQDIWNWNGLVKRFCING</sequence>
<evidence type="ECO:0000313" key="2">
    <source>
        <dbReference type="Proteomes" id="UP001642483"/>
    </source>
</evidence>
<name>A0ABP0GNZ8_CLALP</name>
<accession>A0ABP0GNZ8</accession>
<organism evidence="1 2">
    <name type="scientific">Clavelina lepadiformis</name>
    <name type="common">Light-bulb sea squirt</name>
    <name type="synonym">Ascidia lepadiformis</name>
    <dbReference type="NCBI Taxonomy" id="159417"/>
    <lineage>
        <taxon>Eukaryota</taxon>
        <taxon>Metazoa</taxon>
        <taxon>Chordata</taxon>
        <taxon>Tunicata</taxon>
        <taxon>Ascidiacea</taxon>
        <taxon>Aplousobranchia</taxon>
        <taxon>Clavelinidae</taxon>
        <taxon>Clavelina</taxon>
    </lineage>
</organism>